<keyword evidence="4 5" id="KW-0472">Membrane</keyword>
<feature type="domain" description="DUF1232" evidence="6">
    <location>
        <begin position="73"/>
        <end position="105"/>
    </location>
</feature>
<dbReference type="GO" id="GO:0012505">
    <property type="term" value="C:endomembrane system"/>
    <property type="evidence" value="ECO:0007669"/>
    <property type="project" value="UniProtKB-SubCell"/>
</dbReference>
<comment type="subcellular location">
    <subcellularLocation>
        <location evidence="1">Endomembrane system</location>
        <topology evidence="1">Multi-pass membrane protein</topology>
    </subcellularLocation>
</comment>
<evidence type="ECO:0000259" key="6">
    <source>
        <dbReference type="Pfam" id="PF06803"/>
    </source>
</evidence>
<evidence type="ECO:0000256" key="2">
    <source>
        <dbReference type="ARBA" id="ARBA00022692"/>
    </source>
</evidence>
<evidence type="ECO:0000256" key="1">
    <source>
        <dbReference type="ARBA" id="ARBA00004127"/>
    </source>
</evidence>
<comment type="caution">
    <text evidence="7">The sequence shown here is derived from an EMBL/GenBank/DDBJ whole genome shotgun (WGS) entry which is preliminary data.</text>
</comment>
<dbReference type="EMBL" id="JAWLUP010000016">
    <property type="protein sequence ID" value="MDV7264801.1"/>
    <property type="molecule type" value="Genomic_DNA"/>
</dbReference>
<dbReference type="Pfam" id="PF06803">
    <property type="entry name" value="DUF1232"/>
    <property type="match status" value="1"/>
</dbReference>
<reference evidence="7" key="1">
    <citation type="submission" date="2023-10" db="EMBL/GenBank/DDBJ databases">
        <title>Development of a sustainable strategy for remediation of hydrocarbon-contaminated territories based on the waste exchange concept.</title>
        <authorList>
            <person name="Krivoruchko A."/>
        </authorList>
    </citation>
    <scope>NUCLEOTIDE SEQUENCE</scope>
    <source>
        <strain evidence="7">IEGM 68</strain>
    </source>
</reference>
<evidence type="ECO:0000256" key="5">
    <source>
        <dbReference type="SAM" id="Phobius"/>
    </source>
</evidence>
<keyword evidence="2 5" id="KW-0812">Transmembrane</keyword>
<gene>
    <name evidence="7" type="ORF">R4315_09640</name>
</gene>
<protein>
    <submittedName>
        <fullName evidence="7">DUF1232 domain-containing protein</fullName>
    </submittedName>
</protein>
<dbReference type="InterPro" id="IPR010652">
    <property type="entry name" value="DUF1232"/>
</dbReference>
<sequence>MTLHELWAAAWPMIVGAAAGIAVLWLLLVVALMRTNSGTMPVTDVLRLLPDVVRLVRRLAGDPTLPRGIRIRLTLLLIYLAAPIDVIPDFIPVIGYADDVLVVALVLRSVTRRAGAHALARHWPGTLEGLAAVHHIAQPRTHRRA</sequence>
<evidence type="ECO:0000313" key="8">
    <source>
        <dbReference type="Proteomes" id="UP001185863"/>
    </source>
</evidence>
<organism evidence="7 8">
    <name type="scientific">Rhodococcus oxybenzonivorans</name>
    <dbReference type="NCBI Taxonomy" id="1990687"/>
    <lineage>
        <taxon>Bacteria</taxon>
        <taxon>Bacillati</taxon>
        <taxon>Actinomycetota</taxon>
        <taxon>Actinomycetes</taxon>
        <taxon>Mycobacteriales</taxon>
        <taxon>Nocardiaceae</taxon>
        <taxon>Rhodococcus</taxon>
    </lineage>
</organism>
<feature type="transmembrane region" description="Helical" evidence="5">
    <location>
        <begin position="6"/>
        <end position="32"/>
    </location>
</feature>
<evidence type="ECO:0000256" key="4">
    <source>
        <dbReference type="ARBA" id="ARBA00023136"/>
    </source>
</evidence>
<proteinExistence type="predicted"/>
<keyword evidence="3 5" id="KW-1133">Transmembrane helix</keyword>
<dbReference type="AlphaFoldDB" id="A0AAE5A5T3"/>
<dbReference type="Proteomes" id="UP001185863">
    <property type="component" value="Unassembled WGS sequence"/>
</dbReference>
<evidence type="ECO:0000256" key="3">
    <source>
        <dbReference type="ARBA" id="ARBA00022989"/>
    </source>
</evidence>
<name>A0AAE5A5T3_9NOCA</name>
<evidence type="ECO:0000313" key="7">
    <source>
        <dbReference type="EMBL" id="MDV7264801.1"/>
    </source>
</evidence>
<accession>A0AAE5A5T3</accession>